<evidence type="ECO:0000256" key="2">
    <source>
        <dbReference type="ARBA" id="ARBA00005320"/>
    </source>
</evidence>
<dbReference type="STRING" id="59894.ENSFALP00000002034"/>
<reference evidence="7" key="3">
    <citation type="submission" date="2025-09" db="UniProtKB">
        <authorList>
            <consortium name="Ensembl"/>
        </authorList>
    </citation>
    <scope>IDENTIFICATION</scope>
</reference>
<feature type="chain" id="PRO_5032918282" description="CTHL2 protein" evidence="6">
    <location>
        <begin position="18"/>
        <end position="270"/>
    </location>
</feature>
<evidence type="ECO:0000256" key="3">
    <source>
        <dbReference type="ARBA" id="ARBA00022525"/>
    </source>
</evidence>
<dbReference type="GeneTree" id="ENSGT00390000000410"/>
<dbReference type="GO" id="GO:0001530">
    <property type="term" value="F:lipopolysaccharide binding"/>
    <property type="evidence" value="ECO:0007669"/>
    <property type="project" value="TreeGrafter"/>
</dbReference>
<evidence type="ECO:0000313" key="8">
    <source>
        <dbReference type="Proteomes" id="UP000016665"/>
    </source>
</evidence>
<keyword evidence="8" id="KW-1185">Reference proteome</keyword>
<dbReference type="FunFam" id="3.10.450.10:FF:000003">
    <property type="entry name" value="Cathelicidin antimicrobial peptide"/>
    <property type="match status" value="1"/>
</dbReference>
<dbReference type="HOGENOM" id="CLU_121724_0_0_1"/>
<dbReference type="Gene3D" id="3.10.450.10">
    <property type="match status" value="1"/>
</dbReference>
<reference evidence="7 8" key="1">
    <citation type="journal article" date="2012" name="Nature">
        <title>The genomic landscape of species divergence in Ficedula flycatchers.</title>
        <authorList>
            <person name="Ellegren H."/>
            <person name="Smeds L."/>
            <person name="Burri R."/>
            <person name="Olason P.I."/>
            <person name="Backstrom N."/>
            <person name="Kawakami T."/>
            <person name="Kunstner A."/>
            <person name="Makinen H."/>
            <person name="Nadachowska-Brzyska K."/>
            <person name="Qvarnstrom A."/>
            <person name="Uebbing S."/>
            <person name="Wolf J.B."/>
        </authorList>
    </citation>
    <scope>NUCLEOTIDE SEQUENCE [LARGE SCALE GENOMIC DNA]</scope>
</reference>
<keyword evidence="4" id="KW-1015">Disulfide bond</keyword>
<accession>U3JGY0</accession>
<feature type="region of interest" description="Disordered" evidence="5">
    <location>
        <begin position="108"/>
        <end position="161"/>
    </location>
</feature>
<dbReference type="GO" id="GO:0061844">
    <property type="term" value="P:antimicrobial humoral immune response mediated by antimicrobial peptide"/>
    <property type="evidence" value="ECO:0007669"/>
    <property type="project" value="TreeGrafter"/>
</dbReference>
<dbReference type="GO" id="GO:0050830">
    <property type="term" value="P:defense response to Gram-positive bacterium"/>
    <property type="evidence" value="ECO:0007669"/>
    <property type="project" value="TreeGrafter"/>
</dbReference>
<evidence type="ECO:0000256" key="1">
    <source>
        <dbReference type="ARBA" id="ARBA00004613"/>
    </source>
</evidence>
<keyword evidence="6" id="KW-0732">Signal</keyword>
<dbReference type="GO" id="GO:0045087">
    <property type="term" value="P:innate immune response"/>
    <property type="evidence" value="ECO:0007669"/>
    <property type="project" value="TreeGrafter"/>
</dbReference>
<dbReference type="InterPro" id="IPR046350">
    <property type="entry name" value="Cystatin_sf"/>
</dbReference>
<comment type="subcellular location">
    <subcellularLocation>
        <location evidence="1">Secreted</location>
    </subcellularLocation>
</comment>
<dbReference type="AlphaFoldDB" id="U3JGY0"/>
<feature type="compositionally biased region" description="Gly residues" evidence="5">
    <location>
        <begin position="131"/>
        <end position="142"/>
    </location>
</feature>
<dbReference type="SUPFAM" id="SSF54403">
    <property type="entry name" value="Cystatin/monellin"/>
    <property type="match status" value="1"/>
</dbReference>
<dbReference type="GO" id="GO:0050829">
    <property type="term" value="P:defense response to Gram-negative bacterium"/>
    <property type="evidence" value="ECO:0007669"/>
    <property type="project" value="TreeGrafter"/>
</dbReference>
<dbReference type="PANTHER" id="PTHR10206:SF0">
    <property type="entry name" value="CATHELICIDIN B1-RELATED"/>
    <property type="match status" value="1"/>
</dbReference>
<gene>
    <name evidence="7" type="primary">CAMP</name>
</gene>
<organism evidence="7 8">
    <name type="scientific">Ficedula albicollis</name>
    <name type="common">Collared flycatcher</name>
    <name type="synonym">Muscicapa albicollis</name>
    <dbReference type="NCBI Taxonomy" id="59894"/>
    <lineage>
        <taxon>Eukaryota</taxon>
        <taxon>Metazoa</taxon>
        <taxon>Chordata</taxon>
        <taxon>Craniata</taxon>
        <taxon>Vertebrata</taxon>
        <taxon>Euteleostomi</taxon>
        <taxon>Archelosauria</taxon>
        <taxon>Archosauria</taxon>
        <taxon>Dinosauria</taxon>
        <taxon>Saurischia</taxon>
        <taxon>Theropoda</taxon>
        <taxon>Coelurosauria</taxon>
        <taxon>Aves</taxon>
        <taxon>Neognathae</taxon>
        <taxon>Neoaves</taxon>
        <taxon>Telluraves</taxon>
        <taxon>Australaves</taxon>
        <taxon>Passeriformes</taxon>
        <taxon>Muscicapidae</taxon>
        <taxon>Ficedula</taxon>
    </lineage>
</organism>
<evidence type="ECO:0000313" key="7">
    <source>
        <dbReference type="Ensembl" id="ENSFALP00000002034.2"/>
    </source>
</evidence>
<dbReference type="PANTHER" id="PTHR10206">
    <property type="entry name" value="CATHELICIDIN"/>
    <property type="match status" value="1"/>
</dbReference>
<feature type="signal peptide" evidence="6">
    <location>
        <begin position="1"/>
        <end position="17"/>
    </location>
</feature>
<evidence type="ECO:0000256" key="4">
    <source>
        <dbReference type="ARBA" id="ARBA00023157"/>
    </source>
</evidence>
<dbReference type="eggNOG" id="ENOG502SAES">
    <property type="taxonomic scope" value="Eukaryota"/>
</dbReference>
<comment type="similarity">
    <text evidence="2">Belongs to the cathelicidin family.</text>
</comment>
<evidence type="ECO:0008006" key="9">
    <source>
        <dbReference type="Google" id="ProtNLM"/>
    </source>
</evidence>
<keyword evidence="3" id="KW-0964">Secreted</keyword>
<evidence type="ECO:0000256" key="6">
    <source>
        <dbReference type="SAM" id="SignalP"/>
    </source>
</evidence>
<reference evidence="7" key="2">
    <citation type="submission" date="2025-08" db="UniProtKB">
        <authorList>
            <consortium name="Ensembl"/>
        </authorList>
    </citation>
    <scope>IDENTIFICATION</scope>
</reference>
<dbReference type="Pfam" id="PF00666">
    <property type="entry name" value="Cathelicidins"/>
    <property type="match status" value="1"/>
</dbReference>
<dbReference type="Ensembl" id="ENSFALT00000002046.2">
    <property type="protein sequence ID" value="ENSFALP00000002034.2"/>
    <property type="gene ID" value="ENSFALG00000001953.2"/>
</dbReference>
<protein>
    <recommendedName>
        <fullName evidence="9">CTHL2 protein</fullName>
    </recommendedName>
</protein>
<dbReference type="GO" id="GO:0005615">
    <property type="term" value="C:extracellular space"/>
    <property type="evidence" value="ECO:0007669"/>
    <property type="project" value="TreeGrafter"/>
</dbReference>
<proteinExistence type="inferred from homology"/>
<dbReference type="InterPro" id="IPR001894">
    <property type="entry name" value="Cathelicidin-like"/>
</dbReference>
<evidence type="ECO:0000256" key="5">
    <source>
        <dbReference type="SAM" id="MobiDB-lite"/>
    </source>
</evidence>
<sequence>MASSWLLVLAVLGGACALPAPETFSYSQALVQAVDSFNQRPEVQNAFRLLSAEPEPAPGLELSSLHGFNFSMMETTCASSSRSDPEDCDFKENGVILECLGLVKNTQDSPELDLSCSDASSDVSEGSRGAPVGGQGGQGGQGPSPCPTSPKRDTPMAPEAGGGSWAAHRCWVGSSRCGVQGQGPGFWVWSAEPQGGSFGRGSGVGTRVRSRVLDSGYGVPSVAGGRSLVWGHEWWLCFGILGVEYPWCGIPLVWGPGWDSGDGIPLVVGS</sequence>
<dbReference type="Proteomes" id="UP000016665">
    <property type="component" value="Chromosome 2"/>
</dbReference>
<name>U3JGY0_FICAL</name>